<proteinExistence type="predicted"/>
<sequence length="154" mass="18071">MESCFNYYYIKEDEDKERILNPGLFSFNQKMSLENSKIIDTTCLYLQLLPYNSSISEKENPGIMIFHNDGTYESRSKKYFNISYKKSSVYYGGKFILDGNTLKIQSFYPSSGGKTNYFDRVICQGKINNDTVVIKIFNHNRVFLKKRYEDVFGK</sequence>
<name>A0A226HJ98_9FLAO</name>
<accession>A0A226HJ98</accession>
<dbReference type="EMBL" id="MUGW01000009">
    <property type="protein sequence ID" value="OXA94409.1"/>
    <property type="molecule type" value="Genomic_DNA"/>
</dbReference>
<reference evidence="1 2" key="1">
    <citation type="submission" date="2016-11" db="EMBL/GenBank/DDBJ databases">
        <title>Whole genomes of Flavobacteriaceae.</title>
        <authorList>
            <person name="Stine C."/>
            <person name="Li C."/>
            <person name="Tadesse D."/>
        </authorList>
    </citation>
    <scope>NUCLEOTIDE SEQUENCE [LARGE SCALE GENOMIC DNA]</scope>
    <source>
        <strain evidence="1 2">DSM 18292</strain>
    </source>
</reference>
<organism evidence="1 2">
    <name type="scientific">Flavobacterium hercynium</name>
    <dbReference type="NCBI Taxonomy" id="387094"/>
    <lineage>
        <taxon>Bacteria</taxon>
        <taxon>Pseudomonadati</taxon>
        <taxon>Bacteroidota</taxon>
        <taxon>Flavobacteriia</taxon>
        <taxon>Flavobacteriales</taxon>
        <taxon>Flavobacteriaceae</taxon>
        <taxon>Flavobacterium</taxon>
    </lineage>
</organism>
<dbReference type="Proteomes" id="UP000198345">
    <property type="component" value="Unassembled WGS sequence"/>
</dbReference>
<comment type="caution">
    <text evidence="1">The sequence shown here is derived from an EMBL/GenBank/DDBJ whole genome shotgun (WGS) entry which is preliminary data.</text>
</comment>
<keyword evidence="2" id="KW-1185">Reference proteome</keyword>
<protein>
    <submittedName>
        <fullName evidence="1">Uncharacterized protein</fullName>
    </submittedName>
</protein>
<gene>
    <name evidence="1" type="ORF">B0A66_04955</name>
</gene>
<dbReference type="AlphaFoldDB" id="A0A226HJ98"/>
<evidence type="ECO:0000313" key="1">
    <source>
        <dbReference type="EMBL" id="OXA94409.1"/>
    </source>
</evidence>
<evidence type="ECO:0000313" key="2">
    <source>
        <dbReference type="Proteomes" id="UP000198345"/>
    </source>
</evidence>